<gene>
    <name evidence="6 7" type="primary">LOC103701627</name>
</gene>
<organism evidence="5 7">
    <name type="scientific">Phoenix dactylifera</name>
    <name type="common">Date palm</name>
    <dbReference type="NCBI Taxonomy" id="42345"/>
    <lineage>
        <taxon>Eukaryota</taxon>
        <taxon>Viridiplantae</taxon>
        <taxon>Streptophyta</taxon>
        <taxon>Embryophyta</taxon>
        <taxon>Tracheophyta</taxon>
        <taxon>Spermatophyta</taxon>
        <taxon>Magnoliopsida</taxon>
        <taxon>Liliopsida</taxon>
        <taxon>Arecaceae</taxon>
        <taxon>Coryphoideae</taxon>
        <taxon>Phoeniceae</taxon>
        <taxon>Phoenix</taxon>
    </lineage>
</organism>
<evidence type="ECO:0000313" key="6">
    <source>
        <dbReference type="RefSeq" id="XP_008781987.1"/>
    </source>
</evidence>
<dbReference type="PANTHER" id="PTHR13833:SF78">
    <property type="entry name" value="POTASSIUM TRANSPORTER"/>
    <property type="match status" value="1"/>
</dbReference>
<evidence type="ECO:0000256" key="3">
    <source>
        <dbReference type="SAM" id="Phobius"/>
    </source>
</evidence>
<accession>A0A8B8J152</accession>
<dbReference type="RefSeq" id="XP_008781987.1">
    <property type="nucleotide sequence ID" value="XM_008783765.2"/>
</dbReference>
<keyword evidence="3" id="KW-0472">Membrane</keyword>
<dbReference type="SUPFAM" id="SSF101898">
    <property type="entry name" value="NHL repeat"/>
    <property type="match status" value="1"/>
</dbReference>
<evidence type="ECO:0000256" key="2">
    <source>
        <dbReference type="SAM" id="MobiDB-lite"/>
    </source>
</evidence>
<evidence type="ECO:0000313" key="5">
    <source>
        <dbReference type="Proteomes" id="UP000228380"/>
    </source>
</evidence>
<keyword evidence="3" id="KW-0812">Transmembrane</keyword>
<dbReference type="RefSeq" id="XP_026658239.1">
    <property type="nucleotide sequence ID" value="XM_026802438.2"/>
</dbReference>
<dbReference type="InterPro" id="IPR001258">
    <property type="entry name" value="NHL_repeat"/>
</dbReference>
<keyword evidence="3" id="KW-1133">Transmembrane helix</keyword>
<reference evidence="6 7" key="2">
    <citation type="submission" date="2025-04" db="UniProtKB">
        <authorList>
            <consortium name="RefSeq"/>
        </authorList>
    </citation>
    <scope>IDENTIFICATION</scope>
    <source>
        <tissue evidence="6 7">Young leaves</tissue>
    </source>
</reference>
<dbReference type="InterPro" id="IPR011042">
    <property type="entry name" value="6-blade_b-propeller_TolB-like"/>
</dbReference>
<keyword evidence="5" id="KW-1185">Reference proteome</keyword>
<keyword evidence="4" id="KW-0732">Signal</keyword>
<keyword evidence="1" id="KW-0677">Repeat</keyword>
<feature type="signal peptide" evidence="4">
    <location>
        <begin position="1"/>
        <end position="26"/>
    </location>
</feature>
<dbReference type="KEGG" id="pda:103701627"/>
<sequence>MEEEKKGIAALLLWMVFLSGVCSVSAASPAKVVSGVFSNAASAVLKRLWSLKSTTKTAISGRPIMKFESGYTVETVFDGSKLGIEPYSVEVTQSGELLVLDSANSNIYRISLPLSRYSRPKLVAGSLEGYAGHVDGKPREAKMNHPKGFTVDDRGNIYVADTMNMAVRKISDTGVTTIAGGKRNRGGHMDGPSENAKFSTDFEVVYVGSSCSLLVIDRGNQAIREIQLHFDDCAYQYETGFPLGIAVLLAAGFFGYMLALLQRQVGAIISSKDEPQTPFKKAMMPPYQKPFKASVRPPLIPPEDEPEKQQDEEEGLFSSLGRLLSGARSSIMSIFGTVFLSFRRKKPANQHHQQQWRSNSCPVQESFVIRDEDEPPPPVETRTPTPHKTYAFMSKEPEKIHHLRQGRAYFSGWNGEPQQQQQMQQQHLKQHRHYSLGPQTYYEQSCETTNEIVFGAVQESDSKRRTVEIKAVNYGDSIYDQFGTRFRNNYMGYNNNYYMS</sequence>
<name>A0A8B8J152_PHODC</name>
<dbReference type="AlphaFoldDB" id="A0A8B8J152"/>
<feature type="compositionally biased region" description="Acidic residues" evidence="2">
    <location>
        <begin position="302"/>
        <end position="315"/>
    </location>
</feature>
<protein>
    <submittedName>
        <fullName evidence="6 7">Uncharacterized protein LOC103701627</fullName>
    </submittedName>
</protein>
<feature type="chain" id="PRO_5044666745" evidence="4">
    <location>
        <begin position="27"/>
        <end position="500"/>
    </location>
</feature>
<dbReference type="PANTHER" id="PTHR13833">
    <property type="match status" value="1"/>
</dbReference>
<evidence type="ECO:0000313" key="7">
    <source>
        <dbReference type="RefSeq" id="XP_026658239.1"/>
    </source>
</evidence>
<evidence type="ECO:0000256" key="1">
    <source>
        <dbReference type="ARBA" id="ARBA00022737"/>
    </source>
</evidence>
<evidence type="ECO:0000256" key="4">
    <source>
        <dbReference type="SAM" id="SignalP"/>
    </source>
</evidence>
<dbReference type="OrthoDB" id="342730at2759"/>
<feature type="region of interest" description="Disordered" evidence="2">
    <location>
        <begin position="290"/>
        <end position="315"/>
    </location>
</feature>
<dbReference type="GeneID" id="103701627"/>
<dbReference type="Gene3D" id="2.120.10.30">
    <property type="entry name" value="TolB, C-terminal domain"/>
    <property type="match status" value="1"/>
</dbReference>
<feature type="transmembrane region" description="Helical" evidence="3">
    <location>
        <begin position="241"/>
        <end position="261"/>
    </location>
</feature>
<dbReference type="Pfam" id="PF01436">
    <property type="entry name" value="NHL"/>
    <property type="match status" value="1"/>
</dbReference>
<proteinExistence type="predicted"/>
<reference evidence="5" key="1">
    <citation type="journal article" date="2019" name="Nat. Commun.">
        <title>Genome-wide association mapping of date palm fruit traits.</title>
        <authorList>
            <person name="Hazzouri K.M."/>
            <person name="Gros-Balthazard M."/>
            <person name="Flowers J.M."/>
            <person name="Copetti D."/>
            <person name="Lemansour A."/>
            <person name="Lebrun M."/>
            <person name="Masmoudi K."/>
            <person name="Ferrand S."/>
            <person name="Dhar M.I."/>
            <person name="Fresquez Z.A."/>
            <person name="Rosas U."/>
            <person name="Zhang J."/>
            <person name="Talag J."/>
            <person name="Lee S."/>
            <person name="Kudrna D."/>
            <person name="Powell R.F."/>
            <person name="Leitch I.J."/>
            <person name="Krueger R.R."/>
            <person name="Wing R.A."/>
            <person name="Amiri K.M.A."/>
            <person name="Purugganan M.D."/>
        </authorList>
    </citation>
    <scope>NUCLEOTIDE SEQUENCE [LARGE SCALE GENOMIC DNA]</scope>
    <source>
        <strain evidence="5">cv. Khalas</strain>
    </source>
</reference>
<dbReference type="Proteomes" id="UP000228380">
    <property type="component" value="Chromosome 1"/>
</dbReference>